<dbReference type="AlphaFoldDB" id="A0A8J7WDF1"/>
<keyword evidence="1" id="KW-0812">Transmembrane</keyword>
<organism evidence="2 3">
    <name type="scientific">Thetidibacter halocola</name>
    <dbReference type="NCBI Taxonomy" id="2827239"/>
    <lineage>
        <taxon>Bacteria</taxon>
        <taxon>Pseudomonadati</taxon>
        <taxon>Pseudomonadota</taxon>
        <taxon>Alphaproteobacteria</taxon>
        <taxon>Rhodobacterales</taxon>
        <taxon>Roseobacteraceae</taxon>
        <taxon>Thetidibacter</taxon>
    </lineage>
</organism>
<keyword evidence="1" id="KW-1133">Transmembrane helix</keyword>
<dbReference type="RefSeq" id="WP_212537526.1">
    <property type="nucleotide sequence ID" value="NZ_JAGTUU010000006.1"/>
</dbReference>
<sequence length="114" mass="12670">MEDTLRDFRKRQQNLRRKHERMARGYVTGIDQNGLIVQTPDSKTGGRVLRLLVMLVAGFIGFKILLLAGLGPEQYSLHVTQLKSGSTGEQVGAWFMQIDPLSALLAGYLSPLLT</sequence>
<keyword evidence="3" id="KW-1185">Reference proteome</keyword>
<proteinExistence type="predicted"/>
<name>A0A8J7WDF1_9RHOB</name>
<gene>
    <name evidence="2" type="ORF">KB874_15850</name>
</gene>
<evidence type="ECO:0000256" key="1">
    <source>
        <dbReference type="SAM" id="Phobius"/>
    </source>
</evidence>
<dbReference type="EMBL" id="JAGTUU010000006">
    <property type="protein sequence ID" value="MBS0125560.1"/>
    <property type="molecule type" value="Genomic_DNA"/>
</dbReference>
<evidence type="ECO:0000313" key="2">
    <source>
        <dbReference type="EMBL" id="MBS0125560.1"/>
    </source>
</evidence>
<keyword evidence="1" id="KW-0472">Membrane</keyword>
<reference evidence="2" key="1">
    <citation type="submission" date="2021-04" db="EMBL/GenBank/DDBJ databases">
        <authorList>
            <person name="Yoon J."/>
        </authorList>
    </citation>
    <scope>NUCLEOTIDE SEQUENCE</scope>
    <source>
        <strain evidence="2">KMU-90</strain>
    </source>
</reference>
<feature type="transmembrane region" description="Helical" evidence="1">
    <location>
        <begin position="51"/>
        <end position="71"/>
    </location>
</feature>
<accession>A0A8J7WDF1</accession>
<comment type="caution">
    <text evidence="2">The sequence shown here is derived from an EMBL/GenBank/DDBJ whole genome shotgun (WGS) entry which is preliminary data.</text>
</comment>
<protein>
    <submittedName>
        <fullName evidence="2">Uncharacterized protein</fullName>
    </submittedName>
</protein>
<dbReference type="Proteomes" id="UP000681356">
    <property type="component" value="Unassembled WGS sequence"/>
</dbReference>
<evidence type="ECO:0000313" key="3">
    <source>
        <dbReference type="Proteomes" id="UP000681356"/>
    </source>
</evidence>